<name>A0A168DF36_9HYPO</name>
<keyword evidence="7" id="KW-1185">Reference proteome</keyword>
<accession>A0A168DF36</accession>
<reference evidence="6 7" key="1">
    <citation type="journal article" date="2016" name="Genome Biol. Evol.">
        <title>Divergent and convergent evolution of fungal pathogenicity.</title>
        <authorList>
            <person name="Shang Y."/>
            <person name="Xiao G."/>
            <person name="Zheng P."/>
            <person name="Cen K."/>
            <person name="Zhan S."/>
            <person name="Wang C."/>
        </authorList>
    </citation>
    <scope>NUCLEOTIDE SEQUENCE [LARGE SCALE GENOMIC DNA]</scope>
    <source>
        <strain evidence="6 7">RCEF 2490</strain>
    </source>
</reference>
<evidence type="ECO:0000259" key="5">
    <source>
        <dbReference type="PROSITE" id="PS51352"/>
    </source>
</evidence>
<dbReference type="EMBL" id="AZGY01000006">
    <property type="protein sequence ID" value="KZZ97674.1"/>
    <property type="molecule type" value="Genomic_DNA"/>
</dbReference>
<dbReference type="PANTHER" id="PTHR46115">
    <property type="entry name" value="THIOREDOXIN-LIKE PROTEIN 1"/>
    <property type="match status" value="1"/>
</dbReference>
<feature type="disulfide bond" description="Redox-active" evidence="4">
    <location>
        <begin position="31"/>
        <end position="34"/>
    </location>
</feature>
<keyword evidence="4" id="KW-0676">Redox-active center</keyword>
<dbReference type="PIRSF" id="PIRSF000077">
    <property type="entry name" value="Thioredoxin"/>
    <property type="match status" value="1"/>
</dbReference>
<evidence type="ECO:0000256" key="2">
    <source>
        <dbReference type="ARBA" id="ARBA00023157"/>
    </source>
</evidence>
<comment type="caution">
    <text evidence="6">The sequence shown here is derived from an EMBL/GenBank/DDBJ whole genome shotgun (WGS) entry which is preliminary data.</text>
</comment>
<evidence type="ECO:0000256" key="3">
    <source>
        <dbReference type="PIRNR" id="PIRNR000077"/>
    </source>
</evidence>
<evidence type="ECO:0000313" key="7">
    <source>
        <dbReference type="Proteomes" id="UP000078544"/>
    </source>
</evidence>
<evidence type="ECO:0000256" key="1">
    <source>
        <dbReference type="ARBA" id="ARBA00008987"/>
    </source>
</evidence>
<evidence type="ECO:0000256" key="4">
    <source>
        <dbReference type="PIRSR" id="PIRSR000077-4"/>
    </source>
</evidence>
<dbReference type="SUPFAM" id="SSF52833">
    <property type="entry name" value="Thioredoxin-like"/>
    <property type="match status" value="1"/>
</dbReference>
<feature type="domain" description="Thioredoxin" evidence="5">
    <location>
        <begin position="1"/>
        <end position="109"/>
    </location>
</feature>
<organism evidence="6 7">
    <name type="scientific">Moelleriella libera RCEF 2490</name>
    <dbReference type="NCBI Taxonomy" id="1081109"/>
    <lineage>
        <taxon>Eukaryota</taxon>
        <taxon>Fungi</taxon>
        <taxon>Dikarya</taxon>
        <taxon>Ascomycota</taxon>
        <taxon>Pezizomycotina</taxon>
        <taxon>Sordariomycetes</taxon>
        <taxon>Hypocreomycetidae</taxon>
        <taxon>Hypocreales</taxon>
        <taxon>Clavicipitaceae</taxon>
        <taxon>Moelleriella</taxon>
    </lineage>
</organism>
<comment type="similarity">
    <text evidence="1 3">Belongs to the thioredoxin family.</text>
</comment>
<evidence type="ECO:0000313" key="6">
    <source>
        <dbReference type="EMBL" id="KZZ97674.1"/>
    </source>
</evidence>
<dbReference type="InterPro" id="IPR036249">
    <property type="entry name" value="Thioredoxin-like_sf"/>
</dbReference>
<dbReference type="Pfam" id="PF00085">
    <property type="entry name" value="Thioredoxin"/>
    <property type="match status" value="1"/>
</dbReference>
<dbReference type="OrthoDB" id="10263751at2759"/>
<dbReference type="PRINTS" id="PR00421">
    <property type="entry name" value="THIOREDOXIN"/>
</dbReference>
<dbReference type="STRING" id="1081109.A0A168DF36"/>
<proteinExistence type="inferred from homology"/>
<dbReference type="Gene3D" id="3.40.30.10">
    <property type="entry name" value="Glutaredoxin"/>
    <property type="match status" value="1"/>
</dbReference>
<dbReference type="InterPro" id="IPR013766">
    <property type="entry name" value="Thioredoxin_domain"/>
</dbReference>
<dbReference type="CDD" id="cd02947">
    <property type="entry name" value="TRX_family"/>
    <property type="match status" value="1"/>
</dbReference>
<dbReference type="PROSITE" id="PS51352">
    <property type="entry name" value="THIOREDOXIN_2"/>
    <property type="match status" value="1"/>
</dbReference>
<protein>
    <recommendedName>
        <fullName evidence="3">Thioredoxin</fullName>
    </recommendedName>
</protein>
<dbReference type="InterPro" id="IPR005746">
    <property type="entry name" value="Thioredoxin"/>
</dbReference>
<sequence length="109" mass="11829">MPVVDVRSKAEFDRLLEAHATLAIQAHATWCGPCRIISPIFEKLADGKQQGEGDVAFARFDADEVADLADALKVRSIPTFFFYKDGQLKDKLAGPDPGALTRAIDALAN</sequence>
<keyword evidence="2 4" id="KW-1015">Disulfide bond</keyword>
<dbReference type="Proteomes" id="UP000078544">
    <property type="component" value="Unassembled WGS sequence"/>
</dbReference>
<gene>
    <name evidence="6" type="ORF">AAL_03638</name>
</gene>
<dbReference type="GO" id="GO:0015035">
    <property type="term" value="F:protein-disulfide reductase activity"/>
    <property type="evidence" value="ECO:0007669"/>
    <property type="project" value="InterPro"/>
</dbReference>
<dbReference type="AlphaFoldDB" id="A0A168DF36"/>